<protein>
    <submittedName>
        <fullName evidence="1">Uncharacterized protein</fullName>
    </submittedName>
</protein>
<proteinExistence type="predicted"/>
<name>A0ABN0ZQN0_9ACTN</name>
<evidence type="ECO:0000313" key="1">
    <source>
        <dbReference type="EMBL" id="GAA0455808.1"/>
    </source>
</evidence>
<keyword evidence="2" id="KW-1185">Reference proteome</keyword>
<organism evidence="1 2">
    <name type="scientific">Streptomyces stramineus</name>
    <dbReference type="NCBI Taxonomy" id="173861"/>
    <lineage>
        <taxon>Bacteria</taxon>
        <taxon>Bacillati</taxon>
        <taxon>Actinomycetota</taxon>
        <taxon>Actinomycetes</taxon>
        <taxon>Kitasatosporales</taxon>
        <taxon>Streptomycetaceae</taxon>
        <taxon>Streptomyces</taxon>
    </lineage>
</organism>
<comment type="caution">
    <text evidence="1">The sequence shown here is derived from an EMBL/GenBank/DDBJ whole genome shotgun (WGS) entry which is preliminary data.</text>
</comment>
<dbReference type="RefSeq" id="WP_344088472.1">
    <property type="nucleotide sequence ID" value="NZ_BAAAHB010000013.1"/>
</dbReference>
<dbReference type="Proteomes" id="UP001499895">
    <property type="component" value="Unassembled WGS sequence"/>
</dbReference>
<sequence>MSTFTLRLTPEWERGFFLAPEMRDLVELHTVTLAGAAAADAPHPSRPTKEHWNTVRRSITPHLALDRDGWYGQVVVEADARMRHAMLLERGWGDGQGRKYARWYLKRALERQRIE</sequence>
<accession>A0ABN0ZQN0</accession>
<evidence type="ECO:0000313" key="2">
    <source>
        <dbReference type="Proteomes" id="UP001499895"/>
    </source>
</evidence>
<gene>
    <name evidence="1" type="ORF">GCM10009544_18170</name>
</gene>
<dbReference type="EMBL" id="BAAAHB010000013">
    <property type="protein sequence ID" value="GAA0455808.1"/>
    <property type="molecule type" value="Genomic_DNA"/>
</dbReference>
<reference evidence="1 2" key="1">
    <citation type="journal article" date="2019" name="Int. J. Syst. Evol. Microbiol.">
        <title>The Global Catalogue of Microorganisms (GCM) 10K type strain sequencing project: providing services to taxonomists for standard genome sequencing and annotation.</title>
        <authorList>
            <consortium name="The Broad Institute Genomics Platform"/>
            <consortium name="The Broad Institute Genome Sequencing Center for Infectious Disease"/>
            <person name="Wu L."/>
            <person name="Ma J."/>
        </authorList>
    </citation>
    <scope>NUCLEOTIDE SEQUENCE [LARGE SCALE GENOMIC DNA]</scope>
    <source>
        <strain evidence="1 2">JCM 10649</strain>
    </source>
</reference>